<dbReference type="Gramene" id="GBG88714">
    <property type="protein sequence ID" value="GBG88714"/>
    <property type="gene ID" value="CBR_g48243"/>
</dbReference>
<dbReference type="GO" id="GO:0046983">
    <property type="term" value="F:protein dimerization activity"/>
    <property type="evidence" value="ECO:0007669"/>
    <property type="project" value="InterPro"/>
</dbReference>
<feature type="domain" description="DUF659" evidence="2">
    <location>
        <begin position="214"/>
        <end position="363"/>
    </location>
</feature>
<dbReference type="InterPro" id="IPR007021">
    <property type="entry name" value="DUF659"/>
</dbReference>
<sequence>MMLTGNSRGSRRLRCKICNKEYKGNQKRAWEHFILARASAKCSGSNLSIWKRLHRIGAQLPPDLLARVQMALEQERDDDDDDVPYVAGAGPASKGGGGGIADQPKEPRGGEGEEGLEEGTRGVVTGGSDGGGRPGSSQAVMQVARTRRPGRQMSIKRYTKNPRQEEIDDSCCEFFVENAIPFNVAKSRSFKKFTRACYGPQPAASHPLVPTGYNPLRCRLLDRLNKRLQEEEQAIRDDWQVTGCTFITDGTTDICGRSLMNYILAGRSKPVFIKCENVSEGDKDFVAVVAGWKRFFWEWGVEKITVVCTDSFAGNTSVARMPRENLEFNQIYWIPCTAHCMDPLMHDICKEWAAEIISKANRVVTFFRVNMWPRSTLRTTLVKFPDLKSSCLLRPAQTRFGMHYVMLQRLEVCEKAIRRIVAGHEWEAEVWRGDIRAKAFFVEETVLDRSFWAHVRKLTAVMKRPYDVLREVDKVVHCLSRIYDMACRLPGFLRDITVFSDVNLMTQFESVVERLIGKKGSTRFDECMDQLYDFLFGRGVLGTPQAKKRATKDNAVLWWEAHGAGHPEIRELAIKVLSIWTTSSPAERNWSTWAPVQTKCRNKLHHQRTNKLVSSHWSLRLKSRVDEGLMIAGGWLRLSADWEDEDLGGDLANAIEAVDDYEPAVGGASSAVGSTIVRHDPAGPSTSRSMQRLGHAKEVEDEEDNEEADAEDEDEEEVEDDIPDEEWVDQRSDSDRSWTRREDAPYVRGTRYGL</sequence>
<feature type="region of interest" description="Disordered" evidence="1">
    <location>
        <begin position="666"/>
        <end position="754"/>
    </location>
</feature>
<name>A0A388M2C6_CHABU</name>
<dbReference type="PANTHER" id="PTHR32166">
    <property type="entry name" value="OSJNBA0013A04.12 PROTEIN"/>
    <property type="match status" value="1"/>
</dbReference>
<feature type="region of interest" description="Disordered" evidence="1">
    <location>
        <begin position="74"/>
        <end position="150"/>
    </location>
</feature>
<dbReference type="SUPFAM" id="SSF53098">
    <property type="entry name" value="Ribonuclease H-like"/>
    <property type="match status" value="1"/>
</dbReference>
<evidence type="ECO:0000259" key="3">
    <source>
        <dbReference type="Pfam" id="PF05699"/>
    </source>
</evidence>
<feature type="compositionally biased region" description="Gly residues" evidence="1">
    <location>
        <begin position="124"/>
        <end position="134"/>
    </location>
</feature>
<reference evidence="4 5" key="1">
    <citation type="journal article" date="2018" name="Cell">
        <title>The Chara Genome: Secondary Complexity and Implications for Plant Terrestrialization.</title>
        <authorList>
            <person name="Nishiyama T."/>
            <person name="Sakayama H."/>
            <person name="Vries J.D."/>
            <person name="Buschmann H."/>
            <person name="Saint-Marcoux D."/>
            <person name="Ullrich K.K."/>
            <person name="Haas F.B."/>
            <person name="Vanderstraeten L."/>
            <person name="Becker D."/>
            <person name="Lang D."/>
            <person name="Vosolsobe S."/>
            <person name="Rombauts S."/>
            <person name="Wilhelmsson P.K.I."/>
            <person name="Janitza P."/>
            <person name="Kern R."/>
            <person name="Heyl A."/>
            <person name="Rumpler F."/>
            <person name="Villalobos L.I.A.C."/>
            <person name="Clay J.M."/>
            <person name="Skokan R."/>
            <person name="Toyoda A."/>
            <person name="Suzuki Y."/>
            <person name="Kagoshima H."/>
            <person name="Schijlen E."/>
            <person name="Tajeshwar N."/>
            <person name="Catarino B."/>
            <person name="Hetherington A.J."/>
            <person name="Saltykova A."/>
            <person name="Bonnot C."/>
            <person name="Breuninger H."/>
            <person name="Symeonidi A."/>
            <person name="Radhakrishnan G.V."/>
            <person name="Van Nieuwerburgh F."/>
            <person name="Deforce D."/>
            <person name="Chang C."/>
            <person name="Karol K.G."/>
            <person name="Hedrich R."/>
            <person name="Ulvskov P."/>
            <person name="Glockner G."/>
            <person name="Delwiche C.F."/>
            <person name="Petrasek J."/>
            <person name="Van de Peer Y."/>
            <person name="Friml J."/>
            <person name="Beilby M."/>
            <person name="Dolan L."/>
            <person name="Kohara Y."/>
            <person name="Sugano S."/>
            <person name="Fujiyama A."/>
            <person name="Delaux P.-M."/>
            <person name="Quint M."/>
            <person name="TheiBen G."/>
            <person name="Hagemann M."/>
            <person name="Harholt J."/>
            <person name="Dunand C."/>
            <person name="Zachgo S."/>
            <person name="Langdale J."/>
            <person name="Maumus F."/>
            <person name="Straeten D.V.D."/>
            <person name="Gould S.B."/>
            <person name="Rensing S.A."/>
        </authorList>
    </citation>
    <scope>NUCLEOTIDE SEQUENCE [LARGE SCALE GENOMIC DNA]</scope>
    <source>
        <strain evidence="4 5">S276</strain>
    </source>
</reference>
<evidence type="ECO:0008006" key="6">
    <source>
        <dbReference type="Google" id="ProtNLM"/>
    </source>
</evidence>
<dbReference type="Proteomes" id="UP000265515">
    <property type="component" value="Unassembled WGS sequence"/>
</dbReference>
<feature type="compositionally biased region" description="Acidic residues" evidence="1">
    <location>
        <begin position="699"/>
        <end position="727"/>
    </location>
</feature>
<dbReference type="PANTHER" id="PTHR32166:SF123">
    <property type="entry name" value="BED-TYPE DOMAIN-CONTAINING PROTEIN"/>
    <property type="match status" value="1"/>
</dbReference>
<proteinExistence type="predicted"/>
<feature type="compositionally biased region" description="Basic and acidic residues" evidence="1">
    <location>
        <begin position="728"/>
        <end position="745"/>
    </location>
</feature>
<comment type="caution">
    <text evidence="4">The sequence shown here is derived from an EMBL/GenBank/DDBJ whole genome shotgun (WGS) entry which is preliminary data.</text>
</comment>
<gene>
    <name evidence="4" type="ORF">CBR_g48243</name>
</gene>
<evidence type="ECO:0000259" key="2">
    <source>
        <dbReference type="Pfam" id="PF04937"/>
    </source>
</evidence>
<dbReference type="Pfam" id="PF04937">
    <property type="entry name" value="DUF659"/>
    <property type="match status" value="1"/>
</dbReference>
<accession>A0A388M2C6</accession>
<dbReference type="InterPro" id="IPR008906">
    <property type="entry name" value="HATC_C_dom"/>
</dbReference>
<evidence type="ECO:0000313" key="4">
    <source>
        <dbReference type="EMBL" id="GBG88714.1"/>
    </source>
</evidence>
<feature type="domain" description="HAT C-terminal dimerisation" evidence="3">
    <location>
        <begin position="554"/>
        <end position="615"/>
    </location>
</feature>
<organism evidence="4 5">
    <name type="scientific">Chara braunii</name>
    <name type="common">Braun's stonewort</name>
    <dbReference type="NCBI Taxonomy" id="69332"/>
    <lineage>
        <taxon>Eukaryota</taxon>
        <taxon>Viridiplantae</taxon>
        <taxon>Streptophyta</taxon>
        <taxon>Charophyceae</taxon>
        <taxon>Charales</taxon>
        <taxon>Characeae</taxon>
        <taxon>Chara</taxon>
    </lineage>
</organism>
<evidence type="ECO:0000256" key="1">
    <source>
        <dbReference type="SAM" id="MobiDB-lite"/>
    </source>
</evidence>
<evidence type="ECO:0000313" key="5">
    <source>
        <dbReference type="Proteomes" id="UP000265515"/>
    </source>
</evidence>
<dbReference type="EMBL" id="BFEA01000690">
    <property type="protein sequence ID" value="GBG88714.1"/>
    <property type="molecule type" value="Genomic_DNA"/>
</dbReference>
<keyword evidence="5" id="KW-1185">Reference proteome</keyword>
<dbReference type="Pfam" id="PF05699">
    <property type="entry name" value="Dimer_Tnp_hAT"/>
    <property type="match status" value="1"/>
</dbReference>
<dbReference type="OrthoDB" id="1712654at2759"/>
<protein>
    <recommendedName>
        <fullName evidence="6">DUF659 domain-containing protein</fullName>
    </recommendedName>
</protein>
<dbReference type="InterPro" id="IPR012337">
    <property type="entry name" value="RNaseH-like_sf"/>
</dbReference>
<dbReference type="AlphaFoldDB" id="A0A388M2C6"/>